<accession>A0A645I771</accession>
<dbReference type="AlphaFoldDB" id="A0A645I771"/>
<dbReference type="Gene3D" id="1.20.1740.10">
    <property type="entry name" value="Amino acid/polyamine transporter I"/>
    <property type="match status" value="1"/>
</dbReference>
<comment type="caution">
    <text evidence="8">The sequence shown here is derived from an EMBL/GenBank/DDBJ whole genome shotgun (WGS) entry which is preliminary data.</text>
</comment>
<evidence type="ECO:0000256" key="2">
    <source>
        <dbReference type="ARBA" id="ARBA00022448"/>
    </source>
</evidence>
<protein>
    <recommendedName>
        <fullName evidence="7">Amino acid permease/ SLC12A domain-containing protein</fullName>
    </recommendedName>
</protein>
<sequence>MIRSLADESLAPRWLKDRKEVPYRGILFSGLSMMIGFGVSLLFPQVYLFLTSSGGFSILFTYAIIMASHIKFRKKNGKADHDCILCGFPFSSIAVLLFLVAAIVCMPFVAGQTSGLIAGIMLLAFYVLAYLMIKAYKRAYKKSYTGKTSYGRTQRTKSSVAMEVARELTEGNKDVQDRQPKDNS</sequence>
<keyword evidence="5 6" id="KW-0472">Membrane</keyword>
<name>A0A645I771_9ZZZZ</name>
<keyword evidence="2" id="KW-0813">Transport</keyword>
<organism evidence="8">
    <name type="scientific">bioreactor metagenome</name>
    <dbReference type="NCBI Taxonomy" id="1076179"/>
    <lineage>
        <taxon>unclassified sequences</taxon>
        <taxon>metagenomes</taxon>
        <taxon>ecological metagenomes</taxon>
    </lineage>
</organism>
<feature type="domain" description="Amino acid permease/ SLC12A" evidence="7">
    <location>
        <begin position="1"/>
        <end position="140"/>
    </location>
</feature>
<feature type="transmembrane region" description="Helical" evidence="6">
    <location>
        <begin position="49"/>
        <end position="72"/>
    </location>
</feature>
<comment type="subcellular location">
    <subcellularLocation>
        <location evidence="1">Membrane</location>
        <topology evidence="1">Multi-pass membrane protein</topology>
    </subcellularLocation>
</comment>
<keyword evidence="3 6" id="KW-0812">Transmembrane</keyword>
<evidence type="ECO:0000259" key="7">
    <source>
        <dbReference type="Pfam" id="PF00324"/>
    </source>
</evidence>
<evidence type="ECO:0000313" key="8">
    <source>
        <dbReference type="EMBL" id="MPN47108.1"/>
    </source>
</evidence>
<feature type="transmembrane region" description="Helical" evidence="6">
    <location>
        <begin position="21"/>
        <end position="43"/>
    </location>
</feature>
<dbReference type="InterPro" id="IPR004841">
    <property type="entry name" value="AA-permease/SLC12A_dom"/>
</dbReference>
<evidence type="ECO:0000256" key="3">
    <source>
        <dbReference type="ARBA" id="ARBA00022692"/>
    </source>
</evidence>
<feature type="transmembrane region" description="Helical" evidence="6">
    <location>
        <begin position="115"/>
        <end position="133"/>
    </location>
</feature>
<dbReference type="GO" id="GO:0016020">
    <property type="term" value="C:membrane"/>
    <property type="evidence" value="ECO:0007669"/>
    <property type="project" value="UniProtKB-SubCell"/>
</dbReference>
<dbReference type="GO" id="GO:0055085">
    <property type="term" value="P:transmembrane transport"/>
    <property type="evidence" value="ECO:0007669"/>
    <property type="project" value="InterPro"/>
</dbReference>
<gene>
    <name evidence="8" type="ORF">SDC9_194708</name>
</gene>
<evidence type="ECO:0000256" key="5">
    <source>
        <dbReference type="ARBA" id="ARBA00023136"/>
    </source>
</evidence>
<dbReference type="PANTHER" id="PTHR43495">
    <property type="entry name" value="GABA PERMEASE"/>
    <property type="match status" value="1"/>
</dbReference>
<proteinExistence type="predicted"/>
<dbReference type="EMBL" id="VSSQ01108348">
    <property type="protein sequence ID" value="MPN47108.1"/>
    <property type="molecule type" value="Genomic_DNA"/>
</dbReference>
<feature type="transmembrane region" description="Helical" evidence="6">
    <location>
        <begin position="84"/>
        <end position="109"/>
    </location>
</feature>
<evidence type="ECO:0000256" key="1">
    <source>
        <dbReference type="ARBA" id="ARBA00004141"/>
    </source>
</evidence>
<dbReference type="Pfam" id="PF00324">
    <property type="entry name" value="AA_permease"/>
    <property type="match status" value="1"/>
</dbReference>
<evidence type="ECO:0000256" key="6">
    <source>
        <dbReference type="SAM" id="Phobius"/>
    </source>
</evidence>
<dbReference type="PANTHER" id="PTHR43495:SF5">
    <property type="entry name" value="GAMMA-AMINOBUTYRIC ACID PERMEASE"/>
    <property type="match status" value="1"/>
</dbReference>
<evidence type="ECO:0000256" key="4">
    <source>
        <dbReference type="ARBA" id="ARBA00022989"/>
    </source>
</evidence>
<reference evidence="8" key="1">
    <citation type="submission" date="2019-08" db="EMBL/GenBank/DDBJ databases">
        <authorList>
            <person name="Kucharzyk K."/>
            <person name="Murdoch R.W."/>
            <person name="Higgins S."/>
            <person name="Loffler F."/>
        </authorList>
    </citation>
    <scope>NUCLEOTIDE SEQUENCE</scope>
</reference>
<keyword evidence="4 6" id="KW-1133">Transmembrane helix</keyword>